<gene>
    <name evidence="3" type="ORF">CMV_024454</name>
</gene>
<reference evidence="3" key="1">
    <citation type="submission" date="2020-03" db="EMBL/GenBank/DDBJ databases">
        <title>Castanea mollissima Vanexum genome sequencing.</title>
        <authorList>
            <person name="Staton M."/>
        </authorList>
    </citation>
    <scope>NUCLEOTIDE SEQUENCE</scope>
    <source>
        <tissue evidence="3">Leaf</tissue>
    </source>
</reference>
<dbReference type="InterPro" id="IPR011713">
    <property type="entry name" value="Leu-rich_rpt_3"/>
</dbReference>
<name>A0A8J4VHY4_9ROSI</name>
<dbReference type="EMBL" id="JRKL02005920">
    <property type="protein sequence ID" value="KAF3949709.1"/>
    <property type="molecule type" value="Genomic_DNA"/>
</dbReference>
<evidence type="ECO:0000256" key="2">
    <source>
        <dbReference type="ARBA" id="ARBA00022737"/>
    </source>
</evidence>
<dbReference type="Pfam" id="PF07725">
    <property type="entry name" value="LRR_3"/>
    <property type="match status" value="1"/>
</dbReference>
<comment type="caution">
    <text evidence="3">The sequence shown here is derived from an EMBL/GenBank/DDBJ whole genome shotgun (WGS) entry which is preliminary data.</text>
</comment>
<organism evidence="3 4">
    <name type="scientific">Castanea mollissima</name>
    <name type="common">Chinese chestnut</name>
    <dbReference type="NCBI Taxonomy" id="60419"/>
    <lineage>
        <taxon>Eukaryota</taxon>
        <taxon>Viridiplantae</taxon>
        <taxon>Streptophyta</taxon>
        <taxon>Embryophyta</taxon>
        <taxon>Tracheophyta</taxon>
        <taxon>Spermatophyta</taxon>
        <taxon>Magnoliopsida</taxon>
        <taxon>eudicotyledons</taxon>
        <taxon>Gunneridae</taxon>
        <taxon>Pentapetalae</taxon>
        <taxon>rosids</taxon>
        <taxon>fabids</taxon>
        <taxon>Fagales</taxon>
        <taxon>Fagaceae</taxon>
        <taxon>Castanea</taxon>
    </lineage>
</organism>
<keyword evidence="4" id="KW-1185">Reference proteome</keyword>
<evidence type="ECO:0000313" key="3">
    <source>
        <dbReference type="EMBL" id="KAF3949709.1"/>
    </source>
</evidence>
<dbReference type="OrthoDB" id="1752253at2759"/>
<accession>A0A8J4VHY4</accession>
<evidence type="ECO:0000313" key="4">
    <source>
        <dbReference type="Proteomes" id="UP000737018"/>
    </source>
</evidence>
<evidence type="ECO:0000256" key="1">
    <source>
        <dbReference type="ARBA" id="ARBA00022614"/>
    </source>
</evidence>
<proteinExistence type="predicted"/>
<sequence length="98" mass="11438">MGQSIVRKEHPQEPGRWSRLWIYNDIHNVLVKNSGTRENQGLVLELPKVEKLHFQLIELVELHLLHSKIERLWKGAKHLNKLKFIKLKVGLVPVHGTV</sequence>
<dbReference type="AlphaFoldDB" id="A0A8J4VHY4"/>
<keyword evidence="1" id="KW-0433">Leucine-rich repeat</keyword>
<protein>
    <submittedName>
        <fullName evidence="3">Uncharacterized protein</fullName>
    </submittedName>
</protein>
<keyword evidence="2" id="KW-0677">Repeat</keyword>
<dbReference type="Proteomes" id="UP000737018">
    <property type="component" value="Unassembled WGS sequence"/>
</dbReference>